<proteinExistence type="predicted"/>
<accession>C9SZ98</accession>
<protein>
    <submittedName>
        <fullName evidence="1">Uncharacterized protein</fullName>
    </submittedName>
</protein>
<dbReference type="KEGG" id="val:VDBG_10223"/>
<dbReference type="GeneID" id="9536617"/>
<dbReference type="RefSeq" id="XP_003009814.1">
    <property type="nucleotide sequence ID" value="XM_003009768.1"/>
</dbReference>
<dbReference type="AlphaFoldDB" id="C9SZ98"/>
<evidence type="ECO:0000313" key="1">
    <source>
        <dbReference type="EMBL" id="EEY24113.1"/>
    </source>
</evidence>
<sequence length="31" mass="3313">MASSAWRSAQCVWARATNGSMHITGVIYAGE</sequence>
<dbReference type="HOGENOM" id="CLU_3399662_0_0_1"/>
<dbReference type="Proteomes" id="UP000008698">
    <property type="component" value="Unassembled WGS sequence"/>
</dbReference>
<name>C9SZ98_VERA1</name>
<dbReference type="EMBL" id="DS985239">
    <property type="protein sequence ID" value="EEY24113.1"/>
    <property type="molecule type" value="Genomic_DNA"/>
</dbReference>
<reference evidence="2" key="1">
    <citation type="journal article" date="2011" name="PLoS Pathog.">
        <title>Comparative genomics yields insights into niche adaptation of plant vascular wilt pathogens.</title>
        <authorList>
            <person name="Klosterman S.J."/>
            <person name="Subbarao K.V."/>
            <person name="Kang S."/>
            <person name="Veronese P."/>
            <person name="Gold S.E."/>
            <person name="Thomma B.P.H.J."/>
            <person name="Chen Z."/>
            <person name="Henrissat B."/>
            <person name="Lee Y.-H."/>
            <person name="Park J."/>
            <person name="Garcia-Pedrajas M.D."/>
            <person name="Barbara D.J."/>
            <person name="Anchieta A."/>
            <person name="de Jonge R."/>
            <person name="Santhanam P."/>
            <person name="Maruthachalam K."/>
            <person name="Atallah Z."/>
            <person name="Amyotte S.G."/>
            <person name="Paz Z."/>
            <person name="Inderbitzin P."/>
            <person name="Hayes R.J."/>
            <person name="Heiman D.I."/>
            <person name="Young S."/>
            <person name="Zeng Q."/>
            <person name="Engels R."/>
            <person name="Galagan J."/>
            <person name="Cuomo C.A."/>
            <person name="Dobinson K.F."/>
            <person name="Ma L.-J."/>
        </authorList>
    </citation>
    <scope>NUCLEOTIDE SEQUENCE [LARGE SCALE GENOMIC DNA]</scope>
    <source>
        <strain evidence="2">VaMs.102 / ATCC MYA-4576 / FGSC 10136</strain>
    </source>
</reference>
<evidence type="ECO:0000313" key="2">
    <source>
        <dbReference type="Proteomes" id="UP000008698"/>
    </source>
</evidence>
<gene>
    <name evidence="1" type="ORF">VDBG_10223</name>
</gene>
<keyword evidence="2" id="KW-1185">Reference proteome</keyword>
<organism evidence="2">
    <name type="scientific">Verticillium alfalfae (strain VaMs.102 / ATCC MYA-4576 / FGSC 10136)</name>
    <name type="common">Verticillium wilt of alfalfa</name>
    <name type="synonym">Verticillium albo-atrum</name>
    <dbReference type="NCBI Taxonomy" id="526221"/>
    <lineage>
        <taxon>Eukaryota</taxon>
        <taxon>Fungi</taxon>
        <taxon>Dikarya</taxon>
        <taxon>Ascomycota</taxon>
        <taxon>Pezizomycotina</taxon>
        <taxon>Sordariomycetes</taxon>
        <taxon>Hypocreomycetidae</taxon>
        <taxon>Glomerellales</taxon>
        <taxon>Plectosphaerellaceae</taxon>
        <taxon>Verticillium</taxon>
    </lineage>
</organism>